<keyword evidence="3 5" id="KW-1133">Transmembrane helix</keyword>
<evidence type="ECO:0000313" key="7">
    <source>
        <dbReference type="Proteomes" id="UP000322080"/>
    </source>
</evidence>
<dbReference type="AlphaFoldDB" id="A0A5D0RKR7"/>
<proteinExistence type="predicted"/>
<evidence type="ECO:0000256" key="2">
    <source>
        <dbReference type="ARBA" id="ARBA00022692"/>
    </source>
</evidence>
<feature type="transmembrane region" description="Helical" evidence="5">
    <location>
        <begin position="44"/>
        <end position="68"/>
    </location>
</feature>
<keyword evidence="2 5" id="KW-0812">Transmembrane</keyword>
<dbReference type="PANTHER" id="PTHR31851">
    <property type="entry name" value="FE(2+)/MN(2+) TRANSPORTER PCL1"/>
    <property type="match status" value="1"/>
</dbReference>
<feature type="transmembrane region" description="Helical" evidence="5">
    <location>
        <begin position="211"/>
        <end position="234"/>
    </location>
</feature>
<dbReference type="RefSeq" id="WP_148377911.1">
    <property type="nucleotide sequence ID" value="NZ_VSIY01000006.1"/>
</dbReference>
<sequence>MPMTAARDTIRDYLKQIVYGGNDGIITTFAVVAGFAGAEAQGTAAIGTLAVVIFGIANLAADGVSMGLGEFLSGRSNRDLYATRHVEAEQIASANPDAAADRLAEHLIGQGLAVEDARHTADHLATSPTLMADLSLRYDHGMEAPEAHNLGMRALMTFLSFIAFGAIPILPFIVASETAATAGISVLATATALTLLGVLRWSVTRETLVRCVGETLAVGGFCAALAYGAGHLVAGFG</sequence>
<evidence type="ECO:0000256" key="3">
    <source>
        <dbReference type="ARBA" id="ARBA00022989"/>
    </source>
</evidence>
<dbReference type="GO" id="GO:0012505">
    <property type="term" value="C:endomembrane system"/>
    <property type="evidence" value="ECO:0007669"/>
    <property type="project" value="UniProtKB-SubCell"/>
</dbReference>
<keyword evidence="7" id="KW-1185">Reference proteome</keyword>
<protein>
    <submittedName>
        <fullName evidence="6">GMP synthase</fullName>
    </submittedName>
</protein>
<dbReference type="Proteomes" id="UP000322080">
    <property type="component" value="Unassembled WGS sequence"/>
</dbReference>
<gene>
    <name evidence="6" type="ORF">FVF75_10455</name>
</gene>
<keyword evidence="4 5" id="KW-0472">Membrane</keyword>
<organism evidence="6 7">
    <name type="scientific">Maritimibacter fusiformis</name>
    <dbReference type="NCBI Taxonomy" id="2603819"/>
    <lineage>
        <taxon>Bacteria</taxon>
        <taxon>Pseudomonadati</taxon>
        <taxon>Pseudomonadota</taxon>
        <taxon>Alphaproteobacteria</taxon>
        <taxon>Rhodobacterales</taxon>
        <taxon>Roseobacteraceae</taxon>
        <taxon>Maritimibacter</taxon>
    </lineage>
</organism>
<evidence type="ECO:0000256" key="4">
    <source>
        <dbReference type="ARBA" id="ARBA00023136"/>
    </source>
</evidence>
<dbReference type="Pfam" id="PF01988">
    <property type="entry name" value="VIT1"/>
    <property type="match status" value="1"/>
</dbReference>
<evidence type="ECO:0000256" key="5">
    <source>
        <dbReference type="SAM" id="Phobius"/>
    </source>
</evidence>
<feature type="transmembrane region" description="Helical" evidence="5">
    <location>
        <begin position="17"/>
        <end position="38"/>
    </location>
</feature>
<dbReference type="InterPro" id="IPR008217">
    <property type="entry name" value="Ccc1_fam"/>
</dbReference>
<comment type="caution">
    <text evidence="6">The sequence shown here is derived from an EMBL/GenBank/DDBJ whole genome shotgun (WGS) entry which is preliminary data.</text>
</comment>
<evidence type="ECO:0000256" key="1">
    <source>
        <dbReference type="ARBA" id="ARBA00004127"/>
    </source>
</evidence>
<reference evidence="6 7" key="1">
    <citation type="submission" date="2019-08" db="EMBL/GenBank/DDBJ databases">
        <title>Identification of a novel species of the genus Boseongicola.</title>
        <authorList>
            <person name="Zhang X.-Q."/>
        </authorList>
    </citation>
    <scope>NUCLEOTIDE SEQUENCE [LARGE SCALE GENOMIC DNA]</scope>
    <source>
        <strain evidence="6 7">HY14</strain>
    </source>
</reference>
<name>A0A5D0RKR7_9RHOB</name>
<evidence type="ECO:0000313" key="6">
    <source>
        <dbReference type="EMBL" id="TYB81516.1"/>
    </source>
</evidence>
<feature type="transmembrane region" description="Helical" evidence="5">
    <location>
        <begin position="154"/>
        <end position="174"/>
    </location>
</feature>
<dbReference type="GO" id="GO:0005384">
    <property type="term" value="F:manganese ion transmembrane transporter activity"/>
    <property type="evidence" value="ECO:0007669"/>
    <property type="project" value="InterPro"/>
</dbReference>
<comment type="subcellular location">
    <subcellularLocation>
        <location evidence="1">Endomembrane system</location>
        <topology evidence="1">Multi-pass membrane protein</topology>
    </subcellularLocation>
</comment>
<feature type="transmembrane region" description="Helical" evidence="5">
    <location>
        <begin position="180"/>
        <end position="199"/>
    </location>
</feature>
<dbReference type="GO" id="GO:0030026">
    <property type="term" value="P:intracellular manganese ion homeostasis"/>
    <property type="evidence" value="ECO:0007669"/>
    <property type="project" value="InterPro"/>
</dbReference>
<dbReference type="EMBL" id="VSIY01000006">
    <property type="protein sequence ID" value="TYB81516.1"/>
    <property type="molecule type" value="Genomic_DNA"/>
</dbReference>
<accession>A0A5D0RKR7</accession>